<dbReference type="KEGG" id="cqu:CpipJ_CPIJ008066"/>
<dbReference type="SMART" id="SM00115">
    <property type="entry name" value="CASc"/>
    <property type="match status" value="1"/>
</dbReference>
<reference evidence="3" key="1">
    <citation type="submission" date="2007-03" db="EMBL/GenBank/DDBJ databases">
        <title>Annotation of Culex pipiens quinquefasciatus.</title>
        <authorList>
            <consortium name="The Broad Institute Genome Sequencing Platform"/>
            <person name="Atkinson P.W."/>
            <person name="Hemingway J."/>
            <person name="Christensen B.M."/>
            <person name="Higgs S."/>
            <person name="Kodira C."/>
            <person name="Hannick L."/>
            <person name="Megy K."/>
            <person name="O'Leary S."/>
            <person name="Pearson M."/>
            <person name="Haas B.J."/>
            <person name="Mauceli E."/>
            <person name="Wortman J.R."/>
            <person name="Lee N.H."/>
            <person name="Guigo R."/>
            <person name="Stanke M."/>
            <person name="Alvarado L."/>
            <person name="Amedeo P."/>
            <person name="Antoine C.H."/>
            <person name="Arensburger P."/>
            <person name="Bidwell S.L."/>
            <person name="Crawford M."/>
            <person name="Camaro F."/>
            <person name="Devon K."/>
            <person name="Engels R."/>
            <person name="Hammond M."/>
            <person name="Howarth C."/>
            <person name="Koehrsen M."/>
            <person name="Lawson D."/>
            <person name="Montgomery P."/>
            <person name="Nene V."/>
            <person name="Nusbaum C."/>
            <person name="Puiu D."/>
            <person name="Romero-Severson J."/>
            <person name="Severson D.W."/>
            <person name="Shumway M."/>
            <person name="Sisk P."/>
            <person name="Stolte C."/>
            <person name="Zeng Q."/>
            <person name="Eisenstadt E."/>
            <person name="Fraser-Liggett C."/>
            <person name="Strausberg R."/>
            <person name="Galagan J."/>
            <person name="Birren B."/>
            <person name="Collins F.H."/>
        </authorList>
    </citation>
    <scope>NUCLEOTIDE SEQUENCE [LARGE SCALE GENOMIC DNA]</scope>
    <source>
        <strain evidence="3">JHB</strain>
    </source>
</reference>
<dbReference type="GO" id="GO:0006915">
    <property type="term" value="P:apoptotic process"/>
    <property type="evidence" value="ECO:0007669"/>
    <property type="project" value="TreeGrafter"/>
</dbReference>
<dbReference type="VEuPathDB" id="VectorBase:CPIJ008066"/>
<keyword evidence="5" id="KW-1185">Reference proteome</keyword>
<dbReference type="InParanoid" id="B0WL98"/>
<gene>
    <name evidence="4" type="primary">6039997</name>
    <name evidence="3" type="ORF">CpipJ_CPIJ008066</name>
</gene>
<dbReference type="InterPro" id="IPR011600">
    <property type="entry name" value="Pept_C14_caspase"/>
</dbReference>
<dbReference type="VEuPathDB" id="VectorBase:CQUJHB000465"/>
<feature type="domain" description="Caspase family p20" evidence="2">
    <location>
        <begin position="48"/>
        <end position="115"/>
    </location>
</feature>
<dbReference type="PANTHER" id="PTHR10454:SF232">
    <property type="entry name" value="AT03047P-RELATED"/>
    <property type="match status" value="1"/>
</dbReference>
<evidence type="ECO:0000256" key="1">
    <source>
        <dbReference type="ARBA" id="ARBA00010134"/>
    </source>
</evidence>
<sequence length="329" mass="37164">MMNMNEKSKSLEAGFDPPSFGLVGENVAAHTERSAVYKIHYERNKTWKVDSDNDLESSDCLIVVILTHGGANDKLAACDRDYRLYDLIDKCNPVNLPSMAGKPKIFIVQACRGENKDSGVKLHAASNGSSSTQVDFISSQADNFTHPEHADLLVLMSSHYGCKAYRKHGSWLIQELGNVIERLEAKPCSIFDILIQTNNAVAKRCVKISRQDRNFFHKKSDNNARSFFSVSVEYLRIEIEFSRIFKVKRYLLCKSRVRAYQPKTARPHPHQFSGHVFWATVSSGIQMMVMLVLVGGELLHTVAYSTTRTVFFMFQLCLGVLDCEIPTRN</sequence>
<accession>B0WL98</accession>
<evidence type="ECO:0000313" key="5">
    <source>
        <dbReference type="Proteomes" id="UP000002320"/>
    </source>
</evidence>
<dbReference type="GO" id="GO:0005737">
    <property type="term" value="C:cytoplasm"/>
    <property type="evidence" value="ECO:0007669"/>
    <property type="project" value="TreeGrafter"/>
</dbReference>
<dbReference type="InterPro" id="IPR033139">
    <property type="entry name" value="Caspase_cys_AS"/>
</dbReference>
<name>B0WL98_CULQU</name>
<reference evidence="4" key="2">
    <citation type="submission" date="2021-02" db="UniProtKB">
        <authorList>
            <consortium name="EnsemblMetazoa"/>
        </authorList>
    </citation>
    <scope>IDENTIFICATION</scope>
    <source>
        <strain evidence="4">JHB</strain>
    </source>
</reference>
<dbReference type="Pfam" id="PF00656">
    <property type="entry name" value="Peptidase_C14"/>
    <property type="match status" value="1"/>
</dbReference>
<dbReference type="InterPro" id="IPR015917">
    <property type="entry name" value="Pept_C14A"/>
</dbReference>
<dbReference type="AlphaFoldDB" id="B0WL98"/>
<dbReference type="GO" id="GO:0004197">
    <property type="term" value="F:cysteine-type endopeptidase activity"/>
    <property type="evidence" value="ECO:0007669"/>
    <property type="project" value="InterPro"/>
</dbReference>
<dbReference type="PRINTS" id="PR00376">
    <property type="entry name" value="IL1BCENZYME"/>
</dbReference>
<evidence type="ECO:0000313" key="4">
    <source>
        <dbReference type="EnsemblMetazoa" id="CPIJ008066-PA"/>
    </source>
</evidence>
<dbReference type="Proteomes" id="UP000002320">
    <property type="component" value="Unassembled WGS sequence"/>
</dbReference>
<dbReference type="GO" id="GO:0043525">
    <property type="term" value="P:positive regulation of neuron apoptotic process"/>
    <property type="evidence" value="ECO:0007669"/>
    <property type="project" value="TreeGrafter"/>
</dbReference>
<protein>
    <submittedName>
        <fullName evidence="3 4">Caspase-1</fullName>
    </submittedName>
</protein>
<evidence type="ECO:0000259" key="2">
    <source>
        <dbReference type="PROSITE" id="PS50208"/>
    </source>
</evidence>
<dbReference type="InterPro" id="IPR029030">
    <property type="entry name" value="Caspase-like_dom_sf"/>
</dbReference>
<dbReference type="EnsemblMetazoa" id="CPIJ008066-RA">
    <property type="protein sequence ID" value="CPIJ008066-PA"/>
    <property type="gene ID" value="CPIJ008066"/>
</dbReference>
<dbReference type="GO" id="GO:0006508">
    <property type="term" value="P:proteolysis"/>
    <property type="evidence" value="ECO:0007669"/>
    <property type="project" value="InterPro"/>
</dbReference>
<dbReference type="InterPro" id="IPR001309">
    <property type="entry name" value="Pept_C14_p20"/>
</dbReference>
<organism>
    <name type="scientific">Culex quinquefasciatus</name>
    <name type="common">Southern house mosquito</name>
    <name type="synonym">Culex pungens</name>
    <dbReference type="NCBI Taxonomy" id="7176"/>
    <lineage>
        <taxon>Eukaryota</taxon>
        <taxon>Metazoa</taxon>
        <taxon>Ecdysozoa</taxon>
        <taxon>Arthropoda</taxon>
        <taxon>Hexapoda</taxon>
        <taxon>Insecta</taxon>
        <taxon>Pterygota</taxon>
        <taxon>Neoptera</taxon>
        <taxon>Endopterygota</taxon>
        <taxon>Diptera</taxon>
        <taxon>Nematocera</taxon>
        <taxon>Culicoidea</taxon>
        <taxon>Culicidae</taxon>
        <taxon>Culicinae</taxon>
        <taxon>Culicini</taxon>
        <taxon>Culex</taxon>
        <taxon>Culex</taxon>
    </lineage>
</organism>
<dbReference type="EMBL" id="DS231982">
    <property type="protein sequence ID" value="EDS30366.1"/>
    <property type="molecule type" value="Genomic_DNA"/>
</dbReference>
<dbReference type="STRING" id="7176.B0WL98"/>
<dbReference type="PANTHER" id="PTHR10454">
    <property type="entry name" value="CASPASE"/>
    <property type="match status" value="1"/>
</dbReference>
<dbReference type="eggNOG" id="KOG3573">
    <property type="taxonomic scope" value="Eukaryota"/>
</dbReference>
<dbReference type="HOGENOM" id="CLU_845323_0_0_1"/>
<dbReference type="OrthoDB" id="6116485at2759"/>
<dbReference type="Gene3D" id="3.40.50.1460">
    <property type="match status" value="1"/>
</dbReference>
<proteinExistence type="inferred from homology"/>
<dbReference type="PROSITE" id="PS01122">
    <property type="entry name" value="CASPASE_CYS"/>
    <property type="match status" value="1"/>
</dbReference>
<dbReference type="InterPro" id="IPR002398">
    <property type="entry name" value="Pept_C14"/>
</dbReference>
<comment type="similarity">
    <text evidence="1">Belongs to the peptidase C14A family.</text>
</comment>
<evidence type="ECO:0000313" key="3">
    <source>
        <dbReference type="EMBL" id="EDS30366.1"/>
    </source>
</evidence>
<dbReference type="SUPFAM" id="SSF52129">
    <property type="entry name" value="Caspase-like"/>
    <property type="match status" value="1"/>
</dbReference>
<dbReference type="PROSITE" id="PS50208">
    <property type="entry name" value="CASPASE_P20"/>
    <property type="match status" value="1"/>
</dbReference>